<evidence type="ECO:0000313" key="1">
    <source>
        <dbReference type="EMBL" id="OON21320.1"/>
    </source>
</evidence>
<gene>
    <name evidence="1" type="ORF">X801_02785</name>
</gene>
<keyword evidence="2" id="KW-1185">Reference proteome</keyword>
<accession>A0A1S8X3M1</accession>
<reference evidence="1 2" key="1">
    <citation type="submission" date="2015-03" db="EMBL/GenBank/DDBJ databases">
        <title>Draft genome of the nematode, Opisthorchis viverrini.</title>
        <authorList>
            <person name="Mitreva M."/>
        </authorList>
    </citation>
    <scope>NUCLEOTIDE SEQUENCE [LARGE SCALE GENOMIC DNA]</scope>
    <source>
        <strain evidence="1">Khon Kaen</strain>
    </source>
</reference>
<proteinExistence type="predicted"/>
<protein>
    <submittedName>
        <fullName evidence="1">Uncharacterized protein</fullName>
    </submittedName>
</protein>
<name>A0A1S8X3M1_OPIVI</name>
<evidence type="ECO:0000313" key="2">
    <source>
        <dbReference type="Proteomes" id="UP000243686"/>
    </source>
</evidence>
<dbReference type="EMBL" id="KV892180">
    <property type="protein sequence ID" value="OON21320.1"/>
    <property type="molecule type" value="Genomic_DNA"/>
</dbReference>
<organism evidence="1 2">
    <name type="scientific">Opisthorchis viverrini</name>
    <name type="common">Southeast Asian liver fluke</name>
    <dbReference type="NCBI Taxonomy" id="6198"/>
    <lineage>
        <taxon>Eukaryota</taxon>
        <taxon>Metazoa</taxon>
        <taxon>Spiralia</taxon>
        <taxon>Lophotrochozoa</taxon>
        <taxon>Platyhelminthes</taxon>
        <taxon>Trematoda</taxon>
        <taxon>Digenea</taxon>
        <taxon>Opisthorchiida</taxon>
        <taxon>Opisthorchiata</taxon>
        <taxon>Opisthorchiidae</taxon>
        <taxon>Opisthorchis</taxon>
    </lineage>
</organism>
<dbReference type="Proteomes" id="UP000243686">
    <property type="component" value="Unassembled WGS sequence"/>
</dbReference>
<dbReference type="AlphaFoldDB" id="A0A1S8X3M1"/>
<sequence length="128" mass="13854">MLHAKARGHTRFGSVVFSSHEPPKRLLHRAVFGPIRVTATGAPAGSSSKNNTILLTGPGRTKTLYKMVKNDTDHPLSQAQTTNTSSGGLESAGSATATFLTNLINKLSCIPLLERKRNHVQSEKQYML</sequence>